<dbReference type="PANTHER" id="PTHR36117:SF3">
    <property type="entry name" value="4-HYDROXYPHENYLACETATE 3-MONOOXYGENASE-RELATED"/>
    <property type="match status" value="1"/>
</dbReference>
<protein>
    <recommendedName>
        <fullName evidence="1">HpaB/PvcC/4-BUDH C-terminal domain-containing protein</fullName>
    </recommendedName>
</protein>
<organism evidence="2">
    <name type="scientific">marine sediment metagenome</name>
    <dbReference type="NCBI Taxonomy" id="412755"/>
    <lineage>
        <taxon>unclassified sequences</taxon>
        <taxon>metagenomes</taxon>
        <taxon>ecological metagenomes</taxon>
    </lineage>
</organism>
<dbReference type="Gene3D" id="1.20.140.10">
    <property type="entry name" value="Butyryl-CoA Dehydrogenase, subunit A, domain 3"/>
    <property type="match status" value="1"/>
</dbReference>
<dbReference type="InterPro" id="IPR024719">
    <property type="entry name" value="HpaB/PvcC/4-BUDH_C"/>
</dbReference>
<comment type="caution">
    <text evidence="2">The sequence shown here is derived from an EMBL/GenBank/DDBJ whole genome shotgun (WGS) entry which is preliminary data.</text>
</comment>
<dbReference type="Pfam" id="PF03241">
    <property type="entry name" value="HpaB"/>
    <property type="match status" value="1"/>
</dbReference>
<dbReference type="AlphaFoldDB" id="X0T7Q9"/>
<gene>
    <name evidence="2" type="ORF">S01H1_11952</name>
</gene>
<dbReference type="EMBL" id="BARS01006113">
    <property type="protein sequence ID" value="GAF83371.1"/>
    <property type="molecule type" value="Genomic_DNA"/>
</dbReference>
<name>X0T7Q9_9ZZZZ</name>
<dbReference type="PANTHER" id="PTHR36117">
    <property type="entry name" value="4-HYDROXYPHENYLACETATE 3-MONOOXYGENASE-RELATED"/>
    <property type="match status" value="1"/>
</dbReference>
<dbReference type="GO" id="GO:0016627">
    <property type="term" value="F:oxidoreductase activity, acting on the CH-CH group of donors"/>
    <property type="evidence" value="ECO:0007669"/>
    <property type="project" value="InterPro"/>
</dbReference>
<evidence type="ECO:0000313" key="2">
    <source>
        <dbReference type="EMBL" id="GAF83371.1"/>
    </source>
</evidence>
<accession>X0T7Q9</accession>
<feature type="domain" description="HpaB/PvcC/4-BUDH C-terminal" evidence="1">
    <location>
        <begin position="1"/>
        <end position="176"/>
    </location>
</feature>
<proteinExistence type="predicted"/>
<dbReference type="SUPFAM" id="SSF47203">
    <property type="entry name" value="Acyl-CoA dehydrogenase C-terminal domain-like"/>
    <property type="match status" value="1"/>
</dbReference>
<dbReference type="InterPro" id="IPR004925">
    <property type="entry name" value="HpaB/PvcC/4-BUDH"/>
</dbReference>
<evidence type="ECO:0000259" key="1">
    <source>
        <dbReference type="Pfam" id="PF03241"/>
    </source>
</evidence>
<dbReference type="InterPro" id="IPR036250">
    <property type="entry name" value="AcylCo_DH-like_C"/>
</dbReference>
<reference evidence="2" key="1">
    <citation type="journal article" date="2014" name="Front. Microbiol.">
        <title>High frequency of phylogenetically diverse reductive dehalogenase-homologous genes in deep subseafloor sedimentary metagenomes.</title>
        <authorList>
            <person name="Kawai M."/>
            <person name="Futagami T."/>
            <person name="Toyoda A."/>
            <person name="Takaki Y."/>
            <person name="Nishi S."/>
            <person name="Hori S."/>
            <person name="Arai W."/>
            <person name="Tsubouchi T."/>
            <person name="Morono Y."/>
            <person name="Uchiyama I."/>
            <person name="Ito T."/>
            <person name="Fujiyama A."/>
            <person name="Inagaki F."/>
            <person name="Takami H."/>
        </authorList>
    </citation>
    <scope>NUCLEOTIDE SEQUENCE</scope>
    <source>
        <strain evidence="2">Expedition CK06-06</strain>
    </source>
</reference>
<sequence length="179" mass="19643">MDLMIGAAQTIAEYNGIARATHVRDKITEMIRIRETTEACAVAAVHNGKEAPPGSGVYFPNTMFSLAGSLNTHYGFPQVALLAADLAGGSVVTMPSERELQNPETSQYVRKYFKGVASVPAEHRMRMLKFLQHWTAGPQVAAMWDEGTLQSSRLLVRREALAVLEEKKKLAKELAGIKD</sequence>